<dbReference type="GO" id="GO:0008360">
    <property type="term" value="P:regulation of cell shape"/>
    <property type="evidence" value="ECO:0007669"/>
    <property type="project" value="UniProtKB-KW"/>
</dbReference>
<keyword evidence="10 11" id="KW-0961">Cell wall biogenesis/degradation</keyword>
<keyword evidence="1 11" id="KW-1003">Cell membrane</keyword>
<dbReference type="PANTHER" id="PTHR30400">
    <property type="entry name" value="MONOFUNCTIONAL BIOSYNTHETIC PEPTIDOGLYCAN TRANSGLYCOSYLASE"/>
    <property type="match status" value="1"/>
</dbReference>
<dbReference type="PANTHER" id="PTHR30400:SF0">
    <property type="entry name" value="BIOSYNTHETIC PEPTIDOGLYCAN TRANSGLYCOSYLASE"/>
    <property type="match status" value="1"/>
</dbReference>
<dbReference type="InterPro" id="IPR011812">
    <property type="entry name" value="Pep_trsgly"/>
</dbReference>
<keyword evidence="5 11" id="KW-0812">Transmembrane</keyword>
<feature type="transmembrane region" description="Helical" evidence="11">
    <location>
        <begin position="12"/>
        <end position="35"/>
    </location>
</feature>
<keyword evidence="4 11" id="KW-0808">Transferase</keyword>
<dbReference type="EC" id="2.4.99.28" evidence="11"/>
<evidence type="ECO:0000256" key="2">
    <source>
        <dbReference type="ARBA" id="ARBA00022519"/>
    </source>
</evidence>
<protein>
    <recommendedName>
        <fullName evidence="11">Biosynthetic peptidoglycan transglycosylase</fullName>
        <ecNumber evidence="11">2.4.99.28</ecNumber>
    </recommendedName>
    <alternativeName>
        <fullName evidence="11">Glycan polymerase</fullName>
    </alternativeName>
    <alternativeName>
        <fullName evidence="11">Peptidoglycan glycosyltransferase MtgA</fullName>
        <shortName evidence="11">PGT</shortName>
    </alternativeName>
</protein>
<keyword evidence="6 11" id="KW-0133">Cell shape</keyword>
<evidence type="ECO:0000256" key="10">
    <source>
        <dbReference type="ARBA" id="ARBA00023316"/>
    </source>
</evidence>
<dbReference type="HAMAP" id="MF_00766">
    <property type="entry name" value="PGT_MtgA"/>
    <property type="match status" value="1"/>
</dbReference>
<comment type="function">
    <text evidence="11">Peptidoglycan polymerase that catalyzes glycan chain elongation from lipid-linked precursors.</text>
</comment>
<dbReference type="InterPro" id="IPR023346">
    <property type="entry name" value="Lysozyme-like_dom_sf"/>
</dbReference>
<dbReference type="GO" id="GO:0009274">
    <property type="term" value="C:peptidoglycan-based cell wall"/>
    <property type="evidence" value="ECO:0007669"/>
    <property type="project" value="InterPro"/>
</dbReference>
<name>A0A9D7PQC9_9PROT</name>
<dbReference type="GO" id="GO:0009252">
    <property type="term" value="P:peptidoglycan biosynthetic process"/>
    <property type="evidence" value="ECO:0007669"/>
    <property type="project" value="UniProtKB-UniRule"/>
</dbReference>
<dbReference type="Pfam" id="PF00912">
    <property type="entry name" value="Transgly"/>
    <property type="match status" value="1"/>
</dbReference>
<keyword evidence="2 11" id="KW-0997">Cell inner membrane</keyword>
<dbReference type="AlphaFoldDB" id="A0A9D7PQC9"/>
<gene>
    <name evidence="11 13" type="primary">mtgA</name>
    <name evidence="13" type="ORF">IPL58_07550</name>
</gene>
<evidence type="ECO:0000256" key="9">
    <source>
        <dbReference type="ARBA" id="ARBA00023136"/>
    </source>
</evidence>
<comment type="pathway">
    <text evidence="11">Cell wall biogenesis; peptidoglycan biosynthesis.</text>
</comment>
<evidence type="ECO:0000313" key="14">
    <source>
        <dbReference type="Proteomes" id="UP000886689"/>
    </source>
</evidence>
<sequence length="231" mass="26286">MKRLAISVRRILLALLALALVYLLWLFGWVLYWGWFNPDMTRFMEIRLTELQVKQPDAALKKQWVPYERISTHLKRALIASEDGKFTQHPGFDWEGIQVAMKKNERKGKAVAGGSTITQQLAKNLFLTPQRSLWRKGEEAVITLMIEATWSKRRIFEVYLNVIEWGNGVFGAEAAARHYYNISAAQLGAEQAARLAGMVPSPRFYDRNRNAPGLAKKTEVILARMPSAAVP</sequence>
<evidence type="ECO:0000256" key="1">
    <source>
        <dbReference type="ARBA" id="ARBA00022475"/>
    </source>
</evidence>
<accession>A0A9D7PQC9</accession>
<dbReference type="GO" id="GO:0071555">
    <property type="term" value="P:cell wall organization"/>
    <property type="evidence" value="ECO:0007669"/>
    <property type="project" value="UniProtKB-KW"/>
</dbReference>
<evidence type="ECO:0000259" key="12">
    <source>
        <dbReference type="Pfam" id="PF00912"/>
    </source>
</evidence>
<dbReference type="Proteomes" id="UP000886689">
    <property type="component" value="Unassembled WGS sequence"/>
</dbReference>
<keyword evidence="7 11" id="KW-0573">Peptidoglycan synthesis</keyword>
<reference evidence="13" key="1">
    <citation type="submission" date="2020-10" db="EMBL/GenBank/DDBJ databases">
        <title>Connecting structure to function with the recovery of over 1000 high-quality activated sludge metagenome-assembled genomes encoding full-length rRNA genes using long-read sequencing.</title>
        <authorList>
            <person name="Singleton C.M."/>
            <person name="Petriglieri F."/>
            <person name="Kristensen J.M."/>
            <person name="Kirkegaard R.H."/>
            <person name="Michaelsen T.Y."/>
            <person name="Andersen M.H."/>
            <person name="Karst S.M."/>
            <person name="Dueholm M.S."/>
            <person name="Nielsen P.H."/>
            <person name="Albertsen M."/>
        </authorList>
    </citation>
    <scope>NUCLEOTIDE SEQUENCE</scope>
    <source>
        <strain evidence="13">Hirt_18-Q3-R61-65_BATAC.395</strain>
    </source>
</reference>
<evidence type="ECO:0000256" key="11">
    <source>
        <dbReference type="HAMAP-Rule" id="MF_00766"/>
    </source>
</evidence>
<dbReference type="Gene3D" id="1.10.3810.10">
    <property type="entry name" value="Biosynthetic peptidoglycan transglycosylase-like"/>
    <property type="match status" value="1"/>
</dbReference>
<evidence type="ECO:0000256" key="7">
    <source>
        <dbReference type="ARBA" id="ARBA00022984"/>
    </source>
</evidence>
<dbReference type="NCBIfam" id="TIGR02070">
    <property type="entry name" value="mono_pep_trsgly"/>
    <property type="match status" value="1"/>
</dbReference>
<dbReference type="InterPro" id="IPR001264">
    <property type="entry name" value="Glyco_trans_51"/>
</dbReference>
<comment type="caution">
    <text evidence="13">The sequence shown here is derived from an EMBL/GenBank/DDBJ whole genome shotgun (WGS) entry which is preliminary data.</text>
</comment>
<feature type="domain" description="Glycosyl transferase family 51" evidence="12">
    <location>
        <begin position="58"/>
        <end position="225"/>
    </location>
</feature>
<evidence type="ECO:0000256" key="3">
    <source>
        <dbReference type="ARBA" id="ARBA00022676"/>
    </source>
</evidence>
<evidence type="ECO:0000256" key="5">
    <source>
        <dbReference type="ARBA" id="ARBA00022692"/>
    </source>
</evidence>
<keyword evidence="9 11" id="KW-0472">Membrane</keyword>
<comment type="subcellular location">
    <subcellularLocation>
        <location evidence="11">Cell inner membrane</location>
        <topology evidence="11">Single-pass membrane protein</topology>
    </subcellularLocation>
</comment>
<evidence type="ECO:0000256" key="6">
    <source>
        <dbReference type="ARBA" id="ARBA00022960"/>
    </source>
</evidence>
<dbReference type="EMBL" id="JADJUC010000006">
    <property type="protein sequence ID" value="MBK8523980.1"/>
    <property type="molecule type" value="Genomic_DNA"/>
</dbReference>
<dbReference type="SUPFAM" id="SSF53955">
    <property type="entry name" value="Lysozyme-like"/>
    <property type="match status" value="1"/>
</dbReference>
<keyword evidence="8 11" id="KW-1133">Transmembrane helix</keyword>
<comment type="similarity">
    <text evidence="11">Belongs to the glycosyltransferase 51 family.</text>
</comment>
<comment type="catalytic activity">
    <reaction evidence="11">
        <text>[GlcNAc-(1-&gt;4)-Mur2Ac(oyl-L-Ala-gamma-D-Glu-L-Lys-D-Ala-D-Ala)](n)-di-trans,octa-cis-undecaprenyl diphosphate + beta-D-GlcNAc-(1-&gt;4)-Mur2Ac(oyl-L-Ala-gamma-D-Glu-L-Lys-D-Ala-D-Ala)-di-trans,octa-cis-undecaprenyl diphosphate = [GlcNAc-(1-&gt;4)-Mur2Ac(oyl-L-Ala-gamma-D-Glu-L-Lys-D-Ala-D-Ala)](n+1)-di-trans,octa-cis-undecaprenyl diphosphate + di-trans,octa-cis-undecaprenyl diphosphate + H(+)</text>
        <dbReference type="Rhea" id="RHEA:23708"/>
        <dbReference type="Rhea" id="RHEA-COMP:9602"/>
        <dbReference type="Rhea" id="RHEA-COMP:9603"/>
        <dbReference type="ChEBI" id="CHEBI:15378"/>
        <dbReference type="ChEBI" id="CHEBI:58405"/>
        <dbReference type="ChEBI" id="CHEBI:60033"/>
        <dbReference type="ChEBI" id="CHEBI:78435"/>
        <dbReference type="EC" id="2.4.99.28"/>
    </reaction>
</comment>
<proteinExistence type="inferred from homology"/>
<dbReference type="InterPro" id="IPR036950">
    <property type="entry name" value="PBP_transglycosylase"/>
</dbReference>
<evidence type="ECO:0000313" key="13">
    <source>
        <dbReference type="EMBL" id="MBK8523980.1"/>
    </source>
</evidence>
<dbReference type="GO" id="GO:0008955">
    <property type="term" value="F:peptidoglycan glycosyltransferase activity"/>
    <property type="evidence" value="ECO:0007669"/>
    <property type="project" value="UniProtKB-UniRule"/>
</dbReference>
<organism evidence="13 14">
    <name type="scientific">Candidatus Proximibacter danicus</name>
    <dbReference type="NCBI Taxonomy" id="2954365"/>
    <lineage>
        <taxon>Bacteria</taxon>
        <taxon>Pseudomonadati</taxon>
        <taxon>Pseudomonadota</taxon>
        <taxon>Betaproteobacteria</taxon>
        <taxon>Candidatus Proximibacter</taxon>
    </lineage>
</organism>
<dbReference type="GO" id="GO:0016763">
    <property type="term" value="F:pentosyltransferase activity"/>
    <property type="evidence" value="ECO:0007669"/>
    <property type="project" value="InterPro"/>
</dbReference>
<dbReference type="GO" id="GO:0005886">
    <property type="term" value="C:plasma membrane"/>
    <property type="evidence" value="ECO:0007669"/>
    <property type="project" value="UniProtKB-SubCell"/>
</dbReference>
<evidence type="ECO:0000256" key="4">
    <source>
        <dbReference type="ARBA" id="ARBA00022679"/>
    </source>
</evidence>
<evidence type="ECO:0000256" key="8">
    <source>
        <dbReference type="ARBA" id="ARBA00022989"/>
    </source>
</evidence>
<keyword evidence="3 11" id="KW-0328">Glycosyltransferase</keyword>